<proteinExistence type="predicted"/>
<evidence type="ECO:0000313" key="4">
    <source>
        <dbReference type="EMBL" id="PJN72852.1"/>
    </source>
</evidence>
<protein>
    <submittedName>
        <fullName evidence="2">Methyltransferase</fullName>
    </submittedName>
</protein>
<dbReference type="EMBL" id="MKZQ01000004">
    <property type="protein sequence ID" value="PJN72852.1"/>
    <property type="molecule type" value="Genomic_DNA"/>
</dbReference>
<dbReference type="Gene3D" id="3.40.50.150">
    <property type="entry name" value="Vaccinia Virus protein VP39"/>
    <property type="match status" value="1"/>
</dbReference>
<evidence type="ECO:0000313" key="2">
    <source>
        <dbReference type="EMBL" id="KWU67024.1"/>
    </source>
</evidence>
<reference evidence="3 6" key="3">
    <citation type="submission" date="2016-12" db="EMBL/GenBank/DDBJ databases">
        <title>Genome Sequences of Twelve Sporeforming Bacillus Species Isolated from Foods.</title>
        <authorList>
            <person name="De Jong A."/>
            <person name="Holsappel S."/>
            <person name="Kuipers O.P."/>
        </authorList>
    </citation>
    <scope>NUCLEOTIDE SEQUENCE [LARGE SCALE GENOMIC DNA]</scope>
    <source>
        <strain evidence="3 6">S3E15</strain>
    </source>
</reference>
<dbReference type="Pfam" id="PF08241">
    <property type="entry name" value="Methyltransf_11"/>
    <property type="match status" value="1"/>
</dbReference>
<dbReference type="InterPro" id="IPR029063">
    <property type="entry name" value="SAM-dependent_MTases_sf"/>
</dbReference>
<reference evidence="2 5" key="1">
    <citation type="submission" date="2016-01" db="EMBL/GenBank/DDBJ databases">
        <authorList>
            <person name="McClelland M."/>
            <person name="Jain A."/>
            <person name="Saraogi P."/>
            <person name="Mendelson R."/>
            <person name="Westerman R."/>
            <person name="SanMiguel P."/>
            <person name="Csonka L."/>
        </authorList>
    </citation>
    <scope>NUCLEOTIDE SEQUENCE [LARGE SCALE GENOMIC DNA]</scope>
    <source>
        <strain evidence="2 5">PE8-15</strain>
    </source>
</reference>
<feature type="domain" description="Methyltransferase type 11" evidence="1">
    <location>
        <begin position="66"/>
        <end position="155"/>
    </location>
</feature>
<organism evidence="2 5">
    <name type="scientific">Bacillus mycoides</name>
    <dbReference type="NCBI Taxonomy" id="1405"/>
    <lineage>
        <taxon>Bacteria</taxon>
        <taxon>Bacillati</taxon>
        <taxon>Bacillota</taxon>
        <taxon>Bacilli</taxon>
        <taxon>Bacillales</taxon>
        <taxon>Bacillaceae</taxon>
        <taxon>Bacillus</taxon>
        <taxon>Bacillus cereus group</taxon>
    </lineage>
</organism>
<dbReference type="KEGG" id="bmyo:BG05_987"/>
<comment type="caution">
    <text evidence="2">The sequence shown here is derived from an EMBL/GenBank/DDBJ whole genome shotgun (WGS) entry which is preliminary data.</text>
</comment>
<gene>
    <name evidence="2" type="ORF">AWW70_06900</name>
    <name evidence="4" type="ORF">BACWE_03320</name>
    <name evidence="3" type="ORF">S3E15_01093</name>
</gene>
<evidence type="ECO:0000259" key="1">
    <source>
        <dbReference type="Pfam" id="PF08241"/>
    </source>
</evidence>
<dbReference type="EMBL" id="MRWU01000011">
    <property type="protein sequence ID" value="OSX91460.1"/>
    <property type="molecule type" value="Genomic_DNA"/>
</dbReference>
<name>A0A0B5S538_BACMY</name>
<dbReference type="SUPFAM" id="SSF53335">
    <property type="entry name" value="S-adenosyl-L-methionine-dependent methyltransferases"/>
    <property type="match status" value="1"/>
</dbReference>
<accession>A0A0B5S538</accession>
<evidence type="ECO:0000313" key="3">
    <source>
        <dbReference type="EMBL" id="OSX91460.1"/>
    </source>
</evidence>
<dbReference type="AlphaFoldDB" id="A0A0B5S538"/>
<dbReference type="Proteomes" id="UP000065797">
    <property type="component" value="Unassembled WGS sequence"/>
</dbReference>
<dbReference type="EMBL" id="LRPH01000028">
    <property type="protein sequence ID" value="KWU67024.1"/>
    <property type="molecule type" value="Genomic_DNA"/>
</dbReference>
<evidence type="ECO:0000313" key="7">
    <source>
        <dbReference type="Proteomes" id="UP000236165"/>
    </source>
</evidence>
<evidence type="ECO:0000313" key="5">
    <source>
        <dbReference type="Proteomes" id="UP000065797"/>
    </source>
</evidence>
<dbReference type="GO" id="GO:0008757">
    <property type="term" value="F:S-adenosylmethionine-dependent methyltransferase activity"/>
    <property type="evidence" value="ECO:0007669"/>
    <property type="project" value="InterPro"/>
</dbReference>
<dbReference type="Proteomes" id="UP000194131">
    <property type="component" value="Unassembled WGS sequence"/>
</dbReference>
<dbReference type="PATRIC" id="fig|1405.16.peg.255"/>
<keyword evidence="2" id="KW-0808">Transferase</keyword>
<dbReference type="CDD" id="cd02440">
    <property type="entry name" value="AdoMet_MTases"/>
    <property type="match status" value="1"/>
</dbReference>
<dbReference type="Proteomes" id="UP000236165">
    <property type="component" value="Unassembled WGS sequence"/>
</dbReference>
<accession>A0A084IT49</accession>
<dbReference type="GO" id="GO:0032259">
    <property type="term" value="P:methylation"/>
    <property type="evidence" value="ECO:0007669"/>
    <property type="project" value="UniProtKB-KW"/>
</dbReference>
<keyword evidence="2" id="KW-0489">Methyltransferase</keyword>
<dbReference type="InterPro" id="IPR013216">
    <property type="entry name" value="Methyltransf_11"/>
</dbReference>
<sequence>MNQKQLSTINEKSWNAAAYEAWTNRHGAPEDYAKKLMEDPVREVNHYLPYIQSPKGKRIINLLGSKGNKAVALALLGADVTVVDISASNEKYATELAEAAGVSIQYIVSDVLDVNLSESFDVVLLELGVLHYFLDLKPLFQKIANLLKQDGMLILRDYHPIYTKLLGVDHPSFRANGNYFDEELIEDDVAYSILLTESQKESLPKTNIRRWTLGEIVTTLAEERFKIEKLVEEHGSHQRWVFPSTSPEGIEERIPGLYTLIATTCKKGSLHG</sequence>
<reference evidence="4 7" key="2">
    <citation type="submission" date="2016-10" db="EMBL/GenBank/DDBJ databases">
        <title>Genome Sequence of Bacillus weihenstephanensis GM6LP.</title>
        <authorList>
            <person name="Poehlein A."/>
            <person name="Wemheuer F."/>
            <person name="Hollensteiner J."/>
            <person name="Wemheuer B."/>
        </authorList>
    </citation>
    <scope>NUCLEOTIDE SEQUENCE [LARGE SCALE GENOMIC DNA]</scope>
    <source>
        <strain evidence="4 7">GM6LP</strain>
    </source>
</reference>
<evidence type="ECO:0000313" key="6">
    <source>
        <dbReference type="Proteomes" id="UP000194131"/>
    </source>
</evidence>